<organism evidence="1 2">
    <name type="scientific">Candidatus Buchananbacteria bacterium CG10_big_fil_rev_8_21_14_0_10_42_9</name>
    <dbReference type="NCBI Taxonomy" id="1974526"/>
    <lineage>
        <taxon>Bacteria</taxon>
        <taxon>Candidatus Buchananiibacteriota</taxon>
    </lineage>
</organism>
<dbReference type="PANTHER" id="PTHR40084">
    <property type="entry name" value="PHOSPHOHYDROLASE, PHP FAMILY"/>
    <property type="match status" value="1"/>
</dbReference>
<dbReference type="Proteomes" id="UP000230935">
    <property type="component" value="Unassembled WGS sequence"/>
</dbReference>
<keyword evidence="1" id="KW-0378">Hydrolase</keyword>
<keyword evidence="1" id="KW-0347">Helicase</keyword>
<name>A0A2H0W332_9BACT</name>
<dbReference type="CDD" id="cd19067">
    <property type="entry name" value="PfuEndoQ-like"/>
    <property type="match status" value="1"/>
</dbReference>
<comment type="caution">
    <text evidence="1">The sequence shown here is derived from an EMBL/GenBank/DDBJ whole genome shotgun (WGS) entry which is preliminary data.</text>
</comment>
<dbReference type="Gene3D" id="3.20.20.140">
    <property type="entry name" value="Metal-dependent hydrolases"/>
    <property type="match status" value="1"/>
</dbReference>
<gene>
    <name evidence="1" type="ORF">COT81_03885</name>
</gene>
<accession>A0A2H0W332</accession>
<dbReference type="Pfam" id="PF13263">
    <property type="entry name" value="PHP_C"/>
    <property type="match status" value="1"/>
</dbReference>
<proteinExistence type="predicted"/>
<dbReference type="PANTHER" id="PTHR40084:SF1">
    <property type="entry name" value="PHOSPHOTRANSFERASE"/>
    <property type="match status" value="1"/>
</dbReference>
<dbReference type="AlphaFoldDB" id="A0A2H0W332"/>
<protein>
    <submittedName>
        <fullName evidence="1">DNA helicase UvrD</fullName>
    </submittedName>
</protein>
<dbReference type="InterPro" id="IPR016195">
    <property type="entry name" value="Pol/histidinol_Pase-like"/>
</dbReference>
<dbReference type="SUPFAM" id="SSF89550">
    <property type="entry name" value="PHP domain-like"/>
    <property type="match status" value="1"/>
</dbReference>
<dbReference type="GO" id="GO:0004386">
    <property type="term" value="F:helicase activity"/>
    <property type="evidence" value="ECO:0007669"/>
    <property type="project" value="UniProtKB-KW"/>
</dbReference>
<keyword evidence="1" id="KW-0547">Nucleotide-binding</keyword>
<evidence type="ECO:0000313" key="1">
    <source>
        <dbReference type="EMBL" id="PIS04931.1"/>
    </source>
</evidence>
<sequence>MEIIADLHVHSPYARACSPQLTLDNLNLWAKRKGIQVLGIPDWTHPKWLASVKAQIKDQGNGLYKLKNDPKSVHFLFATEVACIFSQGGKVRRLHILIWAPNLEIVEKINSVLARRGAKLASDGRPILGMSAKDLLTLILEASPDCIMIPAHAWTPWFGVLGSKSGFDSIAECYEDLTDHIFAIETGLSSDPPMNWSVKELDKLTLISNSDAHSPENLGREANVFSFSEQELSYKAIIEAIKNKDKKKFLYTLEFFPEEGMYHLDGHRNCHISMEPQETKRQKNVCPKCKRPLTVGVMHRVDDLASREKIKENNFIPYKSVVPLKEIIAEVVNKNKKTKTVDNLYMNIIEKGENEFNVLLNIPENKLKKIAGEIITRGIMNVRNKKVNLTAGYDGTYGHVATLSDKERKELLKKPEQSSWL</sequence>
<evidence type="ECO:0000313" key="2">
    <source>
        <dbReference type="Proteomes" id="UP000230935"/>
    </source>
</evidence>
<reference evidence="2" key="1">
    <citation type="submission" date="2017-09" db="EMBL/GenBank/DDBJ databases">
        <title>Depth-based differentiation of microbial function through sediment-hosted aquifers and enrichment of novel symbionts in the deep terrestrial subsurface.</title>
        <authorList>
            <person name="Probst A.J."/>
            <person name="Ladd B."/>
            <person name="Jarett J.K."/>
            <person name="Geller-Mcgrath D.E."/>
            <person name="Sieber C.M.K."/>
            <person name="Emerson J.B."/>
            <person name="Anantharaman K."/>
            <person name="Thomas B.C."/>
            <person name="Malmstrom R."/>
            <person name="Stieglmeier M."/>
            <person name="Klingl A."/>
            <person name="Woyke T."/>
            <person name="Ryan C.M."/>
            <person name="Banfield J.F."/>
        </authorList>
    </citation>
    <scope>NUCLEOTIDE SEQUENCE [LARGE SCALE GENOMIC DNA]</scope>
</reference>
<dbReference type="EMBL" id="PEZZ01000030">
    <property type="protein sequence ID" value="PIS04931.1"/>
    <property type="molecule type" value="Genomic_DNA"/>
</dbReference>
<keyword evidence="1" id="KW-0067">ATP-binding</keyword>